<evidence type="ECO:0000256" key="3">
    <source>
        <dbReference type="ARBA" id="ARBA00022723"/>
    </source>
</evidence>
<evidence type="ECO:0000256" key="2">
    <source>
        <dbReference type="ARBA" id="ARBA00008072"/>
    </source>
</evidence>
<keyword evidence="8" id="KW-1185">Reference proteome</keyword>
<dbReference type="PANTHER" id="PTHR43161:SF9">
    <property type="entry name" value="SORBITOL DEHYDROGENASE"/>
    <property type="match status" value="1"/>
</dbReference>
<dbReference type="Gene3D" id="3.90.180.10">
    <property type="entry name" value="Medium-chain alcohol dehydrogenases, catalytic domain"/>
    <property type="match status" value="1"/>
</dbReference>
<evidence type="ECO:0000313" key="7">
    <source>
        <dbReference type="EMBL" id="GAA3543543.1"/>
    </source>
</evidence>
<dbReference type="RefSeq" id="WP_344958395.1">
    <property type="nucleotide sequence ID" value="NZ_BAABCX010000003.1"/>
</dbReference>
<feature type="domain" description="Enoyl reductase (ER)" evidence="6">
    <location>
        <begin position="7"/>
        <end position="343"/>
    </location>
</feature>
<dbReference type="Gene3D" id="3.40.50.720">
    <property type="entry name" value="NAD(P)-binding Rossmann-like Domain"/>
    <property type="match status" value="1"/>
</dbReference>
<dbReference type="CDD" id="cd08232">
    <property type="entry name" value="idonate-5-DH"/>
    <property type="match status" value="1"/>
</dbReference>
<evidence type="ECO:0000259" key="6">
    <source>
        <dbReference type="SMART" id="SM00829"/>
    </source>
</evidence>
<proteinExistence type="inferred from homology"/>
<dbReference type="SUPFAM" id="SSF51735">
    <property type="entry name" value="NAD(P)-binding Rossmann-fold domains"/>
    <property type="match status" value="1"/>
</dbReference>
<evidence type="ECO:0000256" key="4">
    <source>
        <dbReference type="ARBA" id="ARBA00022833"/>
    </source>
</evidence>
<dbReference type="InterPro" id="IPR013149">
    <property type="entry name" value="ADH-like_C"/>
</dbReference>
<dbReference type="EMBL" id="BAABCX010000003">
    <property type="protein sequence ID" value="GAA3543543.1"/>
    <property type="molecule type" value="Genomic_DNA"/>
</dbReference>
<evidence type="ECO:0000256" key="1">
    <source>
        <dbReference type="ARBA" id="ARBA00001947"/>
    </source>
</evidence>
<dbReference type="Proteomes" id="UP001500795">
    <property type="component" value="Unassembled WGS sequence"/>
</dbReference>
<keyword evidence="3" id="KW-0479">Metal-binding</keyword>
<evidence type="ECO:0000313" key="8">
    <source>
        <dbReference type="Proteomes" id="UP001500795"/>
    </source>
</evidence>
<accession>A0ABP6VZW7</accession>
<keyword evidence="5" id="KW-0560">Oxidoreductase</keyword>
<dbReference type="InterPro" id="IPR011032">
    <property type="entry name" value="GroES-like_sf"/>
</dbReference>
<reference evidence="8" key="1">
    <citation type="journal article" date="2019" name="Int. J. Syst. Evol. Microbiol.">
        <title>The Global Catalogue of Microorganisms (GCM) 10K type strain sequencing project: providing services to taxonomists for standard genome sequencing and annotation.</title>
        <authorList>
            <consortium name="The Broad Institute Genomics Platform"/>
            <consortium name="The Broad Institute Genome Sequencing Center for Infectious Disease"/>
            <person name="Wu L."/>
            <person name="Ma J."/>
        </authorList>
    </citation>
    <scope>NUCLEOTIDE SEQUENCE [LARGE SCALE GENOMIC DNA]</scope>
    <source>
        <strain evidence="8">JCM 17110</strain>
    </source>
</reference>
<protein>
    <submittedName>
        <fullName evidence="7">L-idonate 5-dehydrogenase</fullName>
    </submittedName>
</protein>
<evidence type="ECO:0000256" key="5">
    <source>
        <dbReference type="ARBA" id="ARBA00023002"/>
    </source>
</evidence>
<dbReference type="SUPFAM" id="SSF50129">
    <property type="entry name" value="GroES-like"/>
    <property type="match status" value="1"/>
</dbReference>
<sequence length="347" mass="37042">MKALKIHQPEDIRLEDEALPALAEGQVRLAIESVGICGSDLHYYYEGRCGNFVIREPFSPGHEASATVLEVKAEHCGLRPGDRVALNPGHPCGQCAPCRRGSSNLCEQMRFFGTASTWPHSQGLLRQFVDVWPSQCHRISDDISFEEAACGEPLAVAVHSAHRAGDLNGRRVLVLGAGPIGNLITAVCAHKGARVVVTDLQDHALSIAAAMGAAVTINVAKQAEALAREVTAGGEFDVVMEVTGSPKALDDALPYVRRGATLVQVGGFGAGVQLDSLGLIMSKELNYLGSFRFTETDYQEAVALLKGKALNLAPMLSATLPLEQAEAAFALARDRTRASKVHLKMRG</sequence>
<dbReference type="InterPro" id="IPR036291">
    <property type="entry name" value="NAD(P)-bd_dom_sf"/>
</dbReference>
<dbReference type="PANTHER" id="PTHR43161">
    <property type="entry name" value="SORBITOL DEHYDROGENASE"/>
    <property type="match status" value="1"/>
</dbReference>
<dbReference type="InterPro" id="IPR020843">
    <property type="entry name" value="ER"/>
</dbReference>
<keyword evidence="4" id="KW-0862">Zinc</keyword>
<gene>
    <name evidence="7" type="ORF">GCM10022394_24430</name>
</gene>
<comment type="similarity">
    <text evidence="2">Belongs to the zinc-containing alcohol dehydrogenase family.</text>
</comment>
<comment type="caution">
    <text evidence="7">The sequence shown here is derived from an EMBL/GenBank/DDBJ whole genome shotgun (WGS) entry which is preliminary data.</text>
</comment>
<dbReference type="Pfam" id="PF08240">
    <property type="entry name" value="ADH_N"/>
    <property type="match status" value="1"/>
</dbReference>
<dbReference type="Pfam" id="PF00107">
    <property type="entry name" value="ADH_zinc_N"/>
    <property type="match status" value="1"/>
</dbReference>
<dbReference type="SMART" id="SM00829">
    <property type="entry name" value="PKS_ER"/>
    <property type="match status" value="1"/>
</dbReference>
<comment type="cofactor">
    <cofactor evidence="1">
        <name>Zn(2+)</name>
        <dbReference type="ChEBI" id="CHEBI:29105"/>
    </cofactor>
</comment>
<name>A0ABP6VZW7_9GAMM</name>
<dbReference type="InterPro" id="IPR013154">
    <property type="entry name" value="ADH-like_N"/>
</dbReference>
<organism evidence="7 8">
    <name type="scientific">Zobellella aerophila</name>
    <dbReference type="NCBI Taxonomy" id="870480"/>
    <lineage>
        <taxon>Bacteria</taxon>
        <taxon>Pseudomonadati</taxon>
        <taxon>Pseudomonadota</taxon>
        <taxon>Gammaproteobacteria</taxon>
        <taxon>Aeromonadales</taxon>
        <taxon>Aeromonadaceae</taxon>
        <taxon>Zobellella</taxon>
    </lineage>
</organism>